<reference evidence="2" key="1">
    <citation type="submission" date="2022-12" db="EMBL/GenBank/DDBJ databases">
        <title>Draft genome assemblies for two species of Escallonia (Escalloniales).</title>
        <authorList>
            <person name="Chanderbali A."/>
            <person name="Dervinis C."/>
            <person name="Anghel I."/>
            <person name="Soltis D."/>
            <person name="Soltis P."/>
            <person name="Zapata F."/>
        </authorList>
    </citation>
    <scope>NUCLEOTIDE SEQUENCE</scope>
    <source>
        <strain evidence="2">UCBG64.0493</strain>
        <tissue evidence="2">Leaf</tissue>
    </source>
</reference>
<dbReference type="Gene3D" id="6.10.140.2220">
    <property type="match status" value="1"/>
</dbReference>
<dbReference type="Gene3D" id="2.170.270.10">
    <property type="entry name" value="SET domain"/>
    <property type="match status" value="1"/>
</dbReference>
<organism evidence="2 3">
    <name type="scientific">Escallonia herrerae</name>
    <dbReference type="NCBI Taxonomy" id="1293975"/>
    <lineage>
        <taxon>Eukaryota</taxon>
        <taxon>Viridiplantae</taxon>
        <taxon>Streptophyta</taxon>
        <taxon>Embryophyta</taxon>
        <taxon>Tracheophyta</taxon>
        <taxon>Spermatophyta</taxon>
        <taxon>Magnoliopsida</taxon>
        <taxon>eudicotyledons</taxon>
        <taxon>Gunneridae</taxon>
        <taxon>Pentapetalae</taxon>
        <taxon>asterids</taxon>
        <taxon>campanulids</taxon>
        <taxon>Escalloniales</taxon>
        <taxon>Escalloniaceae</taxon>
        <taxon>Escallonia</taxon>
    </lineage>
</organism>
<dbReference type="InterPro" id="IPR046341">
    <property type="entry name" value="SET_dom_sf"/>
</dbReference>
<comment type="caution">
    <text evidence="2">The sequence shown here is derived from an EMBL/GenBank/DDBJ whole genome shotgun (WGS) entry which is preliminary data.</text>
</comment>
<dbReference type="PANTHER" id="PTHR12197">
    <property type="entry name" value="HISTONE-LYSINE N-METHYLTRANSFERASE SMYD"/>
    <property type="match status" value="1"/>
</dbReference>
<dbReference type="SUPFAM" id="SSF82199">
    <property type="entry name" value="SET domain"/>
    <property type="match status" value="1"/>
</dbReference>
<dbReference type="AlphaFoldDB" id="A0AA89AYL7"/>
<sequence>MPERSSPLTRKLFLTSYSTTNATADGGGHEDSKPGPPPIQVLLTESAGRGVFGTRRIGSGELIHTAKPVVSHPSLSSLHKVCHFCLKTLVGKATVSPAQTVAFCSEECSKHAKGYYEVEKHANWSAFDDHCRTQGLKYPLLVKRFACMVISGVVSADSLDNLLFYLLK</sequence>
<dbReference type="PANTHER" id="PTHR12197:SF298">
    <property type="entry name" value="HISTONE-LYSINE N-METHYLTRANSFERASE ATXR4"/>
    <property type="match status" value="1"/>
</dbReference>
<dbReference type="InterPro" id="IPR050869">
    <property type="entry name" value="H3K4_H4K5_MeTrfase"/>
</dbReference>
<dbReference type="EMBL" id="JAVXUP010000819">
    <property type="protein sequence ID" value="KAK3020340.1"/>
    <property type="molecule type" value="Genomic_DNA"/>
</dbReference>
<evidence type="ECO:0000313" key="2">
    <source>
        <dbReference type="EMBL" id="KAK3020340.1"/>
    </source>
</evidence>
<feature type="region of interest" description="Disordered" evidence="1">
    <location>
        <begin position="19"/>
        <end position="38"/>
    </location>
</feature>
<gene>
    <name evidence="2" type="ORF">RJ639_045324</name>
</gene>
<evidence type="ECO:0000313" key="3">
    <source>
        <dbReference type="Proteomes" id="UP001188597"/>
    </source>
</evidence>
<keyword evidence="3" id="KW-1185">Reference proteome</keyword>
<dbReference type="Proteomes" id="UP001188597">
    <property type="component" value="Unassembled WGS sequence"/>
</dbReference>
<dbReference type="GO" id="GO:0005634">
    <property type="term" value="C:nucleus"/>
    <property type="evidence" value="ECO:0007669"/>
    <property type="project" value="TreeGrafter"/>
</dbReference>
<name>A0AA89AYL7_9ASTE</name>
<protein>
    <submittedName>
        <fullName evidence="2">Uncharacterized protein</fullName>
    </submittedName>
</protein>
<proteinExistence type="predicted"/>
<accession>A0AA89AYL7</accession>
<evidence type="ECO:0000256" key="1">
    <source>
        <dbReference type="SAM" id="MobiDB-lite"/>
    </source>
</evidence>